<reference evidence="1" key="1">
    <citation type="journal article" date="2019" name="PLoS Negl. Trop. Dis.">
        <title>Revisiting the worldwide diversity of Leptospira species in the environment.</title>
        <authorList>
            <person name="Vincent A.T."/>
            <person name="Schiettekatte O."/>
            <person name="Bourhy P."/>
            <person name="Veyrier F.J."/>
            <person name="Picardeau M."/>
        </authorList>
    </citation>
    <scope>NUCLEOTIDE SEQUENCE [LARGE SCALE GENOMIC DNA]</scope>
    <source>
        <strain evidence="1">201702692</strain>
    </source>
</reference>
<evidence type="ECO:0000313" key="2">
    <source>
        <dbReference type="Proteomes" id="UP000298125"/>
    </source>
</evidence>
<sequence>MKTNKSILRDPSEAQEQSALVHLLEVTYPNLKYRVGMESGKRNPLIAKKQGVSSGWSDFHFPYARNGKIGLWIELKKKGEKLFKADGITPKDKRIKNQIETGSFLVKQNHEFHFAFGAEEAFKIIRNYFKEERP</sequence>
<keyword evidence="2" id="KW-1185">Reference proteome</keyword>
<dbReference type="InterPro" id="IPR011856">
    <property type="entry name" value="tRNA_endonuc-like_dom_sf"/>
</dbReference>
<evidence type="ECO:0000313" key="1">
    <source>
        <dbReference type="EMBL" id="TGL35576.1"/>
    </source>
</evidence>
<organism evidence="1 2">
    <name type="scientific">Leptospira perdikensis</name>
    <dbReference type="NCBI Taxonomy" id="2484948"/>
    <lineage>
        <taxon>Bacteria</taxon>
        <taxon>Pseudomonadati</taxon>
        <taxon>Spirochaetota</taxon>
        <taxon>Spirochaetia</taxon>
        <taxon>Leptospirales</taxon>
        <taxon>Leptospiraceae</taxon>
        <taxon>Leptospira</taxon>
    </lineage>
</organism>
<proteinExistence type="predicted"/>
<dbReference type="Proteomes" id="UP000298125">
    <property type="component" value="Unassembled WGS sequence"/>
</dbReference>
<comment type="caution">
    <text evidence="1">The sequence shown here is derived from an EMBL/GenBank/DDBJ whole genome shotgun (WGS) entry which is preliminary data.</text>
</comment>
<accession>A0A4R9J9T4</accession>
<dbReference type="OrthoDB" id="340607at2"/>
<gene>
    <name evidence="1" type="ORF">EHQ49_17525</name>
</gene>
<dbReference type="Gene3D" id="3.40.1350.10">
    <property type="match status" value="1"/>
</dbReference>
<dbReference type="GO" id="GO:0003676">
    <property type="term" value="F:nucleic acid binding"/>
    <property type="evidence" value="ECO:0007669"/>
    <property type="project" value="InterPro"/>
</dbReference>
<name>A0A4R9J9T4_9LEPT</name>
<evidence type="ECO:0008006" key="3">
    <source>
        <dbReference type="Google" id="ProtNLM"/>
    </source>
</evidence>
<dbReference type="EMBL" id="RQGA01000018">
    <property type="protein sequence ID" value="TGL35576.1"/>
    <property type="molecule type" value="Genomic_DNA"/>
</dbReference>
<dbReference type="RefSeq" id="WP_135581115.1">
    <property type="nucleotide sequence ID" value="NZ_RQGA01000018.1"/>
</dbReference>
<protein>
    <recommendedName>
        <fullName evidence="3">VRR-NUC domain-containing protein</fullName>
    </recommendedName>
</protein>
<dbReference type="AlphaFoldDB" id="A0A4R9J9T4"/>